<keyword evidence="6" id="KW-0472">Membrane</keyword>
<dbReference type="OrthoDB" id="9791784at2"/>
<sequence length="466" mass="51744">MRCFKCGSLLTANNTCPKCNEDVRIYKKTCQASDKYYNLALEKAKVRDLTGAIETLKIALMINKYNVNARNLLGLVYCEMGEVVEALTQWVISKNFAIDDNVASDYIKRIQSNQNRFEMVTGTIKKFNQALKYAKEDNTDLAIIQLKKITLSNPSLLKAQLLLALLYLKNDDDQRAQKCINYVLKVDKNNTVALRYDTEIKRKQALKKEDVSKSFLPKRKKNNEENKPLNGNDVIIPKSTYKEPSNGGITIINILAGVVIGAALIWFLVMPARNKGLTSDYNKTLSDYSEQLSSANIEVTSLQTQVDDLTAQKEALESQLSGVSGTDGSNALLVSLISSANAYIDGDTTAAAEYIMDIDVSSLPSDEAKALYNTIASATLSNAASSFYQSGRSAYQSKEYETAAQYFVKAYKCDSTNVNYVYYAALSYAALNDTENAKTYYQIIIDDFSTSNSTYAKEASEYVSSH</sequence>
<organism evidence="7 8">
    <name type="scientific">Lachnospira pectinoschiza</name>
    <dbReference type="NCBI Taxonomy" id="28052"/>
    <lineage>
        <taxon>Bacteria</taxon>
        <taxon>Bacillati</taxon>
        <taxon>Bacillota</taxon>
        <taxon>Clostridia</taxon>
        <taxon>Lachnospirales</taxon>
        <taxon>Lachnospiraceae</taxon>
        <taxon>Lachnospira</taxon>
    </lineage>
</organism>
<accession>A0A1G9TS69</accession>
<dbReference type="RefSeq" id="WP_074520743.1">
    <property type="nucleotide sequence ID" value="NZ_FNHZ01000001.1"/>
</dbReference>
<keyword evidence="8" id="KW-1185">Reference proteome</keyword>
<dbReference type="EMBL" id="FNHZ01000001">
    <property type="protein sequence ID" value="SDM50566.1"/>
    <property type="molecule type" value="Genomic_DNA"/>
</dbReference>
<keyword evidence="1" id="KW-0677">Repeat</keyword>
<keyword evidence="6" id="KW-1133">Transmembrane helix</keyword>
<dbReference type="Proteomes" id="UP000187651">
    <property type="component" value="Unassembled WGS sequence"/>
</dbReference>
<evidence type="ECO:0000313" key="7">
    <source>
        <dbReference type="EMBL" id="SDM50566.1"/>
    </source>
</evidence>
<evidence type="ECO:0000256" key="3">
    <source>
        <dbReference type="PROSITE-ProRule" id="PRU00339"/>
    </source>
</evidence>
<feature type="transmembrane region" description="Helical" evidence="6">
    <location>
        <begin position="247"/>
        <end position="269"/>
    </location>
</feature>
<dbReference type="InterPro" id="IPR051012">
    <property type="entry name" value="CellSynth/LPSAsmb/PSIAsmb"/>
</dbReference>
<keyword evidence="2 3" id="KW-0802">TPR repeat</keyword>
<dbReference type="AlphaFoldDB" id="A0A1G9TS69"/>
<evidence type="ECO:0008006" key="9">
    <source>
        <dbReference type="Google" id="ProtNLM"/>
    </source>
</evidence>
<gene>
    <name evidence="7" type="ORF">SAMN05216544_0472</name>
</gene>
<name>A0A1G9TS69_9FIRM</name>
<feature type="region of interest" description="Disordered" evidence="5">
    <location>
        <begin position="212"/>
        <end position="231"/>
    </location>
</feature>
<evidence type="ECO:0000256" key="6">
    <source>
        <dbReference type="SAM" id="Phobius"/>
    </source>
</evidence>
<keyword evidence="6" id="KW-0812">Transmembrane</keyword>
<evidence type="ECO:0000256" key="1">
    <source>
        <dbReference type="ARBA" id="ARBA00022737"/>
    </source>
</evidence>
<dbReference type="SMART" id="SM00028">
    <property type="entry name" value="TPR"/>
    <property type="match status" value="6"/>
</dbReference>
<keyword evidence="4" id="KW-0175">Coiled coil</keyword>
<dbReference type="InterPro" id="IPR019734">
    <property type="entry name" value="TPR_rpt"/>
</dbReference>
<dbReference type="InterPro" id="IPR011990">
    <property type="entry name" value="TPR-like_helical_dom_sf"/>
</dbReference>
<dbReference type="PANTHER" id="PTHR45586:SF1">
    <property type="entry name" value="LIPOPOLYSACCHARIDE ASSEMBLY PROTEIN B"/>
    <property type="match status" value="1"/>
</dbReference>
<feature type="coiled-coil region" evidence="4">
    <location>
        <begin position="285"/>
        <end position="319"/>
    </location>
</feature>
<dbReference type="PROSITE" id="PS50005">
    <property type="entry name" value="TPR"/>
    <property type="match status" value="1"/>
</dbReference>
<feature type="repeat" description="TPR" evidence="3">
    <location>
        <begin position="384"/>
        <end position="417"/>
    </location>
</feature>
<evidence type="ECO:0000256" key="5">
    <source>
        <dbReference type="SAM" id="MobiDB-lite"/>
    </source>
</evidence>
<dbReference type="SUPFAM" id="SSF48452">
    <property type="entry name" value="TPR-like"/>
    <property type="match status" value="2"/>
</dbReference>
<reference evidence="8" key="1">
    <citation type="submission" date="2016-10" db="EMBL/GenBank/DDBJ databases">
        <authorList>
            <person name="Varghese N."/>
            <person name="Submissions S."/>
        </authorList>
    </citation>
    <scope>NUCLEOTIDE SEQUENCE [LARGE SCALE GENOMIC DNA]</scope>
    <source>
        <strain evidence="8">M83</strain>
    </source>
</reference>
<evidence type="ECO:0000256" key="2">
    <source>
        <dbReference type="ARBA" id="ARBA00022803"/>
    </source>
</evidence>
<evidence type="ECO:0000313" key="8">
    <source>
        <dbReference type="Proteomes" id="UP000187651"/>
    </source>
</evidence>
<proteinExistence type="predicted"/>
<dbReference type="Gene3D" id="1.25.40.10">
    <property type="entry name" value="Tetratricopeptide repeat domain"/>
    <property type="match status" value="3"/>
</dbReference>
<evidence type="ECO:0000256" key="4">
    <source>
        <dbReference type="SAM" id="Coils"/>
    </source>
</evidence>
<protein>
    <recommendedName>
        <fullName evidence="9">Tetratricopeptide repeat-containing protein</fullName>
    </recommendedName>
</protein>
<dbReference type="Pfam" id="PF13174">
    <property type="entry name" value="TPR_6"/>
    <property type="match status" value="1"/>
</dbReference>
<dbReference type="PANTHER" id="PTHR45586">
    <property type="entry name" value="TPR REPEAT-CONTAINING PROTEIN PA4667"/>
    <property type="match status" value="1"/>
</dbReference>